<protein>
    <recommendedName>
        <fullName evidence="1">PPC domain-containing protein</fullName>
    </recommendedName>
</protein>
<sequence length="110" mass="11631">MILVSVQPGQEVMQTITAELARQGVANGAVVSLIGGIDACVISNMPADDVTKDILTAYEQPFELTGTGEIKDGKPHLHVVLGKEGDGALAGHLHEAHVRTFFVNAYILPL</sequence>
<dbReference type="PROSITE" id="PS51742">
    <property type="entry name" value="PPC"/>
    <property type="match status" value="1"/>
</dbReference>
<evidence type="ECO:0000259" key="1">
    <source>
        <dbReference type="PROSITE" id="PS51742"/>
    </source>
</evidence>
<feature type="domain" description="PPC" evidence="1">
    <location>
        <begin position="1"/>
        <end position="110"/>
    </location>
</feature>
<dbReference type="CDD" id="cd11378">
    <property type="entry name" value="DUF296"/>
    <property type="match status" value="1"/>
</dbReference>
<dbReference type="Gene3D" id="3.30.1330.80">
    <property type="entry name" value="Hypothetical protein, similar to alpha- acetolactate decarboxylase, domain 2"/>
    <property type="match status" value="1"/>
</dbReference>
<evidence type="ECO:0000313" key="3">
    <source>
        <dbReference type="Proteomes" id="UP000630887"/>
    </source>
</evidence>
<dbReference type="InterPro" id="IPR005175">
    <property type="entry name" value="PPC_dom"/>
</dbReference>
<dbReference type="EMBL" id="BONI01000071">
    <property type="protein sequence ID" value="GIG09731.1"/>
    <property type="molecule type" value="Genomic_DNA"/>
</dbReference>
<reference evidence="2 3" key="1">
    <citation type="submission" date="2021-01" db="EMBL/GenBank/DDBJ databases">
        <title>Whole genome shotgun sequence of Catellatospora coxensis NBRC 107359.</title>
        <authorList>
            <person name="Komaki H."/>
            <person name="Tamura T."/>
        </authorList>
    </citation>
    <scope>NUCLEOTIDE SEQUENCE [LARGE SCALE GENOMIC DNA]</scope>
    <source>
        <strain evidence="2 3">NBRC 107359</strain>
    </source>
</reference>
<accession>A0A8J3PC99</accession>
<organism evidence="2 3">
    <name type="scientific">Catellatospora coxensis</name>
    <dbReference type="NCBI Taxonomy" id="310354"/>
    <lineage>
        <taxon>Bacteria</taxon>
        <taxon>Bacillati</taxon>
        <taxon>Actinomycetota</taxon>
        <taxon>Actinomycetes</taxon>
        <taxon>Micromonosporales</taxon>
        <taxon>Micromonosporaceae</taxon>
        <taxon>Catellatospora</taxon>
    </lineage>
</organism>
<dbReference type="Pfam" id="PF03479">
    <property type="entry name" value="PCC"/>
    <property type="match status" value="1"/>
</dbReference>
<dbReference type="AlphaFoldDB" id="A0A8J3PC99"/>
<evidence type="ECO:0000313" key="2">
    <source>
        <dbReference type="EMBL" id="GIG09731.1"/>
    </source>
</evidence>
<comment type="caution">
    <text evidence="2">The sequence shown here is derived from an EMBL/GenBank/DDBJ whole genome shotgun (WGS) entry which is preliminary data.</text>
</comment>
<dbReference type="RefSeq" id="WP_203697108.1">
    <property type="nucleotide sequence ID" value="NZ_BAAALC010000063.1"/>
</dbReference>
<keyword evidence="3" id="KW-1185">Reference proteome</keyword>
<name>A0A8J3PC99_9ACTN</name>
<dbReference type="Proteomes" id="UP000630887">
    <property type="component" value="Unassembled WGS sequence"/>
</dbReference>
<gene>
    <name evidence="2" type="ORF">Cco03nite_64310</name>
</gene>
<dbReference type="SUPFAM" id="SSF117856">
    <property type="entry name" value="AF0104/ALDC/Ptd012-like"/>
    <property type="match status" value="1"/>
</dbReference>
<proteinExistence type="predicted"/>